<keyword evidence="1" id="KW-0472">Membrane</keyword>
<keyword evidence="1" id="KW-0812">Transmembrane</keyword>
<feature type="transmembrane region" description="Helical" evidence="1">
    <location>
        <begin position="12"/>
        <end position="30"/>
    </location>
</feature>
<accession>A0ABD2C7F8</accession>
<protein>
    <submittedName>
        <fullName evidence="2">Uncharacterized protein</fullName>
    </submittedName>
</protein>
<comment type="caution">
    <text evidence="2">The sequence shown here is derived from an EMBL/GenBank/DDBJ whole genome shotgun (WGS) entry which is preliminary data.</text>
</comment>
<organism evidence="2 3">
    <name type="scientific">Vespula squamosa</name>
    <name type="common">Southern yellow jacket</name>
    <name type="synonym">Wasp</name>
    <dbReference type="NCBI Taxonomy" id="30214"/>
    <lineage>
        <taxon>Eukaryota</taxon>
        <taxon>Metazoa</taxon>
        <taxon>Ecdysozoa</taxon>
        <taxon>Arthropoda</taxon>
        <taxon>Hexapoda</taxon>
        <taxon>Insecta</taxon>
        <taxon>Pterygota</taxon>
        <taxon>Neoptera</taxon>
        <taxon>Endopterygota</taxon>
        <taxon>Hymenoptera</taxon>
        <taxon>Apocrita</taxon>
        <taxon>Aculeata</taxon>
        <taxon>Vespoidea</taxon>
        <taxon>Vespidae</taxon>
        <taxon>Vespinae</taxon>
        <taxon>Vespula</taxon>
    </lineage>
</organism>
<evidence type="ECO:0000256" key="1">
    <source>
        <dbReference type="SAM" id="Phobius"/>
    </source>
</evidence>
<keyword evidence="1" id="KW-1133">Transmembrane helix</keyword>
<dbReference type="AlphaFoldDB" id="A0ABD2C7F8"/>
<evidence type="ECO:0000313" key="3">
    <source>
        <dbReference type="Proteomes" id="UP001607302"/>
    </source>
</evidence>
<dbReference type="EMBL" id="JAUDFV010000020">
    <property type="protein sequence ID" value="KAL2740992.1"/>
    <property type="molecule type" value="Genomic_DNA"/>
</dbReference>
<gene>
    <name evidence="2" type="ORF">V1478_001133</name>
</gene>
<reference evidence="2 3" key="1">
    <citation type="journal article" date="2024" name="Ann. Entomol. Soc. Am.">
        <title>Genomic analyses of the southern and eastern yellowjacket wasps (Hymenoptera: Vespidae) reveal evolutionary signatures of social life.</title>
        <authorList>
            <person name="Catto M.A."/>
            <person name="Caine P.B."/>
            <person name="Orr S.E."/>
            <person name="Hunt B.G."/>
            <person name="Goodisman M.A.D."/>
        </authorList>
    </citation>
    <scope>NUCLEOTIDE SEQUENCE [LARGE SCALE GENOMIC DNA]</scope>
    <source>
        <strain evidence="2">233</strain>
        <tissue evidence="2">Head and thorax</tissue>
    </source>
</reference>
<sequence length="118" mass="13354">MANKAYAKFARLFLVQATMVVAVIVLYLTTEKPRKTDPPRRTSLNVVAAKWKADADLGKAFASRRDTENCSATPVAKIFIKRNAKAIIICSVLACLRFYASYLNFYKKYEVGKHKYNP</sequence>
<evidence type="ECO:0000313" key="2">
    <source>
        <dbReference type="EMBL" id="KAL2740992.1"/>
    </source>
</evidence>
<feature type="transmembrane region" description="Helical" evidence="1">
    <location>
        <begin position="86"/>
        <end position="105"/>
    </location>
</feature>
<proteinExistence type="predicted"/>
<dbReference type="Proteomes" id="UP001607302">
    <property type="component" value="Unassembled WGS sequence"/>
</dbReference>
<keyword evidence="3" id="KW-1185">Reference proteome</keyword>
<name>A0ABD2C7F8_VESSQ</name>